<evidence type="ECO:0000256" key="2">
    <source>
        <dbReference type="ARBA" id="ARBA00005466"/>
    </source>
</evidence>
<dbReference type="PANTHER" id="PTHR42973:SF39">
    <property type="entry name" value="FAD-BINDING PCMH-TYPE DOMAIN-CONTAINING PROTEIN"/>
    <property type="match status" value="1"/>
</dbReference>
<keyword evidence="3" id="KW-0285">Flavoprotein</keyword>
<dbReference type="Gene3D" id="3.20.20.30">
    <property type="entry name" value="Luciferase-like domain"/>
    <property type="match status" value="1"/>
</dbReference>
<feature type="domain" description="FAD-binding PCMH-type" evidence="7">
    <location>
        <begin position="384"/>
        <end position="555"/>
    </location>
</feature>
<dbReference type="RefSeq" id="WP_132613711.1">
    <property type="nucleotide sequence ID" value="NZ_SMKQ01000045.1"/>
</dbReference>
<dbReference type="Pfam" id="PF08031">
    <property type="entry name" value="BBE"/>
    <property type="match status" value="1"/>
</dbReference>
<dbReference type="InterPro" id="IPR016169">
    <property type="entry name" value="FAD-bd_PCMH_sub2"/>
</dbReference>
<gene>
    <name evidence="8" type="ORF">E1286_17350</name>
</gene>
<evidence type="ECO:0000256" key="1">
    <source>
        <dbReference type="ARBA" id="ARBA00001974"/>
    </source>
</evidence>
<organism evidence="8 9">
    <name type="scientific">Nonomuraea terrae</name>
    <dbReference type="NCBI Taxonomy" id="2530383"/>
    <lineage>
        <taxon>Bacteria</taxon>
        <taxon>Bacillati</taxon>
        <taxon>Actinomycetota</taxon>
        <taxon>Actinomycetes</taxon>
        <taxon>Streptosporangiales</taxon>
        <taxon>Streptosporangiaceae</taxon>
        <taxon>Nonomuraea</taxon>
    </lineage>
</organism>
<dbReference type="Proteomes" id="UP000295302">
    <property type="component" value="Unassembled WGS sequence"/>
</dbReference>
<dbReference type="SUPFAM" id="SSF51679">
    <property type="entry name" value="Bacterial luciferase-like"/>
    <property type="match status" value="1"/>
</dbReference>
<evidence type="ECO:0000256" key="4">
    <source>
        <dbReference type="ARBA" id="ARBA00022827"/>
    </source>
</evidence>
<evidence type="ECO:0000313" key="8">
    <source>
        <dbReference type="EMBL" id="TDD47546.1"/>
    </source>
</evidence>
<evidence type="ECO:0000259" key="7">
    <source>
        <dbReference type="PROSITE" id="PS51387"/>
    </source>
</evidence>
<comment type="cofactor">
    <cofactor evidence="1">
        <name>FAD</name>
        <dbReference type="ChEBI" id="CHEBI:57692"/>
    </cofactor>
</comment>
<dbReference type="GO" id="GO:0071949">
    <property type="term" value="F:FAD binding"/>
    <property type="evidence" value="ECO:0007669"/>
    <property type="project" value="InterPro"/>
</dbReference>
<evidence type="ECO:0000256" key="3">
    <source>
        <dbReference type="ARBA" id="ARBA00022630"/>
    </source>
</evidence>
<dbReference type="PANTHER" id="PTHR42973">
    <property type="entry name" value="BINDING OXIDOREDUCTASE, PUTATIVE (AFU_ORTHOLOGUE AFUA_1G17690)-RELATED"/>
    <property type="match status" value="1"/>
</dbReference>
<proteinExistence type="inferred from homology"/>
<dbReference type="InterPro" id="IPR012951">
    <property type="entry name" value="BBE"/>
</dbReference>
<dbReference type="AlphaFoldDB" id="A0A4R4YQV0"/>
<evidence type="ECO:0000313" key="9">
    <source>
        <dbReference type="Proteomes" id="UP000295302"/>
    </source>
</evidence>
<comment type="caution">
    <text evidence="8">The sequence shown here is derived from an EMBL/GenBank/DDBJ whole genome shotgun (WGS) entry which is preliminary data.</text>
</comment>
<evidence type="ECO:0000256" key="6">
    <source>
        <dbReference type="SAM" id="MobiDB-lite"/>
    </source>
</evidence>
<dbReference type="InterPro" id="IPR016167">
    <property type="entry name" value="FAD-bd_PCMH_sub1"/>
</dbReference>
<name>A0A4R4YQV0_9ACTN</name>
<dbReference type="InterPro" id="IPR050416">
    <property type="entry name" value="FAD-linked_Oxidoreductase"/>
</dbReference>
<dbReference type="PROSITE" id="PS51387">
    <property type="entry name" value="FAD_PCMH"/>
    <property type="match status" value="1"/>
</dbReference>
<dbReference type="InterPro" id="IPR016166">
    <property type="entry name" value="FAD-bd_PCMH"/>
</dbReference>
<dbReference type="Pfam" id="PF01565">
    <property type="entry name" value="FAD_binding_4"/>
    <property type="match status" value="1"/>
</dbReference>
<reference evidence="8 9" key="1">
    <citation type="submission" date="2019-03" db="EMBL/GenBank/DDBJ databases">
        <title>Draft genome sequences of novel Actinobacteria.</title>
        <authorList>
            <person name="Sahin N."/>
            <person name="Ay H."/>
            <person name="Saygin H."/>
        </authorList>
    </citation>
    <scope>NUCLEOTIDE SEQUENCE [LARGE SCALE GENOMIC DNA]</scope>
    <source>
        <strain evidence="8 9">CH32</strain>
    </source>
</reference>
<dbReference type="Gene3D" id="3.40.462.20">
    <property type="match status" value="1"/>
</dbReference>
<protein>
    <submittedName>
        <fullName evidence="8">LLM class flavin-dependent oxidoreductase</fullName>
    </submittedName>
</protein>
<dbReference type="SUPFAM" id="SSF56176">
    <property type="entry name" value="FAD-binding/transporter-associated domain-like"/>
    <property type="match status" value="1"/>
</dbReference>
<feature type="compositionally biased region" description="Low complexity" evidence="6">
    <location>
        <begin position="195"/>
        <end position="225"/>
    </location>
</feature>
<dbReference type="InterPro" id="IPR036661">
    <property type="entry name" value="Luciferase-like_sf"/>
</dbReference>
<keyword evidence="9" id="KW-1185">Reference proteome</keyword>
<dbReference type="EMBL" id="SMKQ01000045">
    <property type="protein sequence ID" value="TDD47546.1"/>
    <property type="molecule type" value="Genomic_DNA"/>
</dbReference>
<dbReference type="InterPro" id="IPR011251">
    <property type="entry name" value="Luciferase-like_dom"/>
</dbReference>
<dbReference type="OrthoDB" id="9775082at2"/>
<accession>A0A4R4YQV0</accession>
<dbReference type="Pfam" id="PF00296">
    <property type="entry name" value="Bac_luciferase"/>
    <property type="match status" value="1"/>
</dbReference>
<dbReference type="Gene3D" id="3.30.43.10">
    <property type="entry name" value="Uridine Diphospho-n-acetylenolpyruvylglucosamine Reductase, domain 2"/>
    <property type="match status" value="1"/>
</dbReference>
<dbReference type="GO" id="GO:0016705">
    <property type="term" value="F:oxidoreductase activity, acting on paired donors, with incorporation or reduction of molecular oxygen"/>
    <property type="evidence" value="ECO:0007669"/>
    <property type="project" value="InterPro"/>
</dbReference>
<evidence type="ECO:0000256" key="5">
    <source>
        <dbReference type="ARBA" id="ARBA00023002"/>
    </source>
</evidence>
<keyword evidence="5" id="KW-0560">Oxidoreductase</keyword>
<comment type="similarity">
    <text evidence="2">Belongs to the oxygen-dependent FAD-linked oxidoreductase family.</text>
</comment>
<keyword evidence="4" id="KW-0274">FAD</keyword>
<dbReference type="Gene3D" id="3.30.465.10">
    <property type="match status" value="1"/>
</dbReference>
<feature type="region of interest" description="Disordered" evidence="6">
    <location>
        <begin position="176"/>
        <end position="225"/>
    </location>
</feature>
<sequence length="799" mass="83669">MDYGHPLRFGVLLAPGEHVATKALEDLVDLAELSEELGYDLVTFSGGPAQADPWTLASWAAGRTSRVRLLAAPARDGNPAVVARAAASLDLLAGGRVDLALATAHTPDADAVGEAIDVIRGIWSASERSPLYVEGKHHRVAGADRGPAPSRTVPLWIDGADPALLRLTGQKADGWTAPLALGTPPAHPGGHAEDGTAADSAPADSAPAGTAPAGTAPAGTAAGPAPDGSVVDGVWVGELVAAQRVIDAAAAEAGRDPREIRRLARIAGRFTADRGGFLTGPPEKWVADLLPLVLDAGFATFVLSAGDPETVRRFAAEVVPVLRTAVDRERRARGVAESAPARSAFVRSKRREGIDYDAVPASLAATAVEPGDAAYARVRSTYLRGGSPGLVLRPGTPADVGDAIRFARTQPVKLSIRSAGHGISGRSTNNGGIVIDVSRLNAIEVLDKETRRVRIEPGARWSDVAAALAPHGWALSSGDYGGVGVGGLATAGGIGWLVREHGLTIDHLRAVEMVLADGSQVRADEQENPELFWGVRGAGANFGIVTSFEFEVDEVGDVGFAQFVLDATDTADFLERWGAAMEAAPRDVTSAVILGRPRPGQPLIAQMMAVVDSDDADTIVSRLQPLAATAPLLDYSIQVLPYAAVMHVPPGTHDAQGEPVTRAALADHLTPELSAAAARLVRSGLTYFFHIRSVGGAASDVAPDATAYAGRSANFQLVAFGHSRGDLDPAWDALLPHFSGQYINFETDRRPERVHEAYPGDTLRRLRALKRRYDPAKVFRDNFAFDPAEEDVTPGAAAG</sequence>
<dbReference type="InterPro" id="IPR036318">
    <property type="entry name" value="FAD-bd_PCMH-like_sf"/>
</dbReference>
<dbReference type="InterPro" id="IPR006094">
    <property type="entry name" value="Oxid_FAD_bind_N"/>
</dbReference>